<keyword evidence="1" id="KW-1133">Transmembrane helix</keyword>
<dbReference type="PATRIC" id="fig|1001583.3.peg.20"/>
<name>M5AXA6_LEVBR</name>
<feature type="transmembrane region" description="Helical" evidence="1">
    <location>
        <begin position="12"/>
        <end position="33"/>
    </location>
</feature>
<dbReference type="Proteomes" id="UP000012042">
    <property type="component" value="Chromosome"/>
</dbReference>
<dbReference type="KEGG" id="lbk:LVISKB_0021"/>
<evidence type="ECO:0000313" key="2">
    <source>
        <dbReference type="EMBL" id="BAN05656.1"/>
    </source>
</evidence>
<evidence type="ECO:0000313" key="3">
    <source>
        <dbReference type="Proteomes" id="UP000012042"/>
    </source>
</evidence>
<reference evidence="2 3" key="1">
    <citation type="journal article" date="2013" name="PLoS ONE">
        <title>Genomic Analysis by Deep Sequencing of the Probiotic Lactobacillus brevis KB290 Harboring Nine Plasmids Reveals Genomic Stability.</title>
        <authorList>
            <person name="Fukao M."/>
            <person name="Oshima K."/>
            <person name="Morita H."/>
            <person name="Toh H."/>
            <person name="Suda W."/>
            <person name="Kim S.W."/>
            <person name="Suzuki S."/>
            <person name="Yakabe T."/>
            <person name="Hattori M."/>
            <person name="Yajima N."/>
        </authorList>
    </citation>
    <scope>NUCLEOTIDE SEQUENCE [LARGE SCALE GENOMIC DNA]</scope>
    <source>
        <strain evidence="2 3">KB290</strain>
    </source>
</reference>
<evidence type="ECO:0000256" key="1">
    <source>
        <dbReference type="SAM" id="Phobius"/>
    </source>
</evidence>
<keyword evidence="1" id="KW-0812">Transmembrane</keyword>
<dbReference type="HOGENOM" id="CLU_2508488_0_0_9"/>
<sequence>MKGVLALLSIGYGFMIGVFVSLIGGGGASLYLGVLTSQLGLATAVAVPTSLFVALPALFLGFLTQVRIHNVNFKWWARLSGQLGHRLSCID</sequence>
<proteinExistence type="predicted"/>
<dbReference type="AlphaFoldDB" id="M5AXA6"/>
<accession>M5AXA6</accession>
<organism evidence="2 3">
    <name type="scientific">Levilactobacillus brevis KB290</name>
    <dbReference type="NCBI Taxonomy" id="1001583"/>
    <lineage>
        <taxon>Bacteria</taxon>
        <taxon>Bacillati</taxon>
        <taxon>Bacillota</taxon>
        <taxon>Bacilli</taxon>
        <taxon>Lactobacillales</taxon>
        <taxon>Lactobacillaceae</taxon>
        <taxon>Levilactobacillus</taxon>
    </lineage>
</organism>
<dbReference type="EMBL" id="AP012167">
    <property type="protein sequence ID" value="BAN05656.1"/>
    <property type="molecule type" value="Genomic_DNA"/>
</dbReference>
<feature type="transmembrane region" description="Helical" evidence="1">
    <location>
        <begin position="39"/>
        <end position="63"/>
    </location>
</feature>
<protein>
    <submittedName>
        <fullName evidence="2">Permease</fullName>
    </submittedName>
</protein>
<keyword evidence="1" id="KW-0472">Membrane</keyword>
<gene>
    <name evidence="2" type="ORF">LVISKB_0021</name>
</gene>